<dbReference type="OrthoDB" id="3185595at2759"/>
<sequence>MAGFLWLVWYEPVTRTSARHWTLAVTYEAHEQAYATFYEMLGSGSAGGYKSKVARRVRLTSGHGASPYSGKILLGEIIDPVLGALEMYSETATDLVNSHNQKRDAREYNSQDWAIIIIRSLEDALLLPQGTLARVERCPKLG</sequence>
<accession>A0A401G7L2</accession>
<dbReference type="EMBL" id="BFAD01000001">
    <property type="protein sequence ID" value="GBE78139.1"/>
    <property type="molecule type" value="Genomic_DNA"/>
</dbReference>
<dbReference type="InParanoid" id="A0A401G7L2"/>
<keyword evidence="2" id="KW-1185">Reference proteome</keyword>
<comment type="caution">
    <text evidence="1">The sequence shown here is derived from an EMBL/GenBank/DDBJ whole genome shotgun (WGS) entry which is preliminary data.</text>
</comment>
<proteinExistence type="predicted"/>
<evidence type="ECO:0000313" key="1">
    <source>
        <dbReference type="EMBL" id="GBE78139.1"/>
    </source>
</evidence>
<name>A0A401G7L2_9APHY</name>
<dbReference type="AlphaFoldDB" id="A0A401G7L2"/>
<dbReference type="RefSeq" id="XP_027609052.1">
    <property type="nucleotide sequence ID" value="XM_027753251.1"/>
</dbReference>
<evidence type="ECO:0000313" key="2">
    <source>
        <dbReference type="Proteomes" id="UP000287166"/>
    </source>
</evidence>
<dbReference type="Proteomes" id="UP000287166">
    <property type="component" value="Unassembled WGS sequence"/>
</dbReference>
<dbReference type="GeneID" id="38775056"/>
<protein>
    <submittedName>
        <fullName evidence="1">Uncharacterized protein</fullName>
    </submittedName>
</protein>
<organism evidence="1 2">
    <name type="scientific">Sparassis crispa</name>
    <dbReference type="NCBI Taxonomy" id="139825"/>
    <lineage>
        <taxon>Eukaryota</taxon>
        <taxon>Fungi</taxon>
        <taxon>Dikarya</taxon>
        <taxon>Basidiomycota</taxon>
        <taxon>Agaricomycotina</taxon>
        <taxon>Agaricomycetes</taxon>
        <taxon>Polyporales</taxon>
        <taxon>Sparassidaceae</taxon>
        <taxon>Sparassis</taxon>
    </lineage>
</organism>
<gene>
    <name evidence="1" type="ORF">SCP_0110220</name>
</gene>
<reference evidence="1 2" key="1">
    <citation type="journal article" date="2018" name="Sci. Rep.">
        <title>Genome sequence of the cauliflower mushroom Sparassis crispa (Hanabiratake) and its association with beneficial usage.</title>
        <authorList>
            <person name="Kiyama R."/>
            <person name="Furutani Y."/>
            <person name="Kawaguchi K."/>
            <person name="Nakanishi T."/>
        </authorList>
    </citation>
    <scope>NUCLEOTIDE SEQUENCE [LARGE SCALE GENOMIC DNA]</scope>
</reference>